<keyword evidence="4" id="KW-0067">ATP-binding</keyword>
<comment type="caution">
    <text evidence="8">The sequence shown here is derived from an EMBL/GenBank/DDBJ whole genome shotgun (WGS) entry which is preliminary data.</text>
</comment>
<evidence type="ECO:0000256" key="2">
    <source>
        <dbReference type="ARBA" id="ARBA00022741"/>
    </source>
</evidence>
<dbReference type="EMBL" id="JAFIMR010000016">
    <property type="protein sequence ID" value="KAI1868959.1"/>
    <property type="molecule type" value="Genomic_DNA"/>
</dbReference>
<feature type="compositionally biased region" description="Pro residues" evidence="6">
    <location>
        <begin position="361"/>
        <end position="378"/>
    </location>
</feature>
<keyword evidence="3" id="KW-0418">Kinase</keyword>
<dbReference type="InterPro" id="IPR008271">
    <property type="entry name" value="Ser/Thr_kinase_AS"/>
</dbReference>
<dbReference type="GO" id="GO:0005524">
    <property type="term" value="F:ATP binding"/>
    <property type="evidence" value="ECO:0007669"/>
    <property type="project" value="UniProtKB-KW"/>
</dbReference>
<name>A0A9Q0AQ30_9PEZI</name>
<feature type="compositionally biased region" description="Gly residues" evidence="6">
    <location>
        <begin position="1"/>
        <end position="10"/>
    </location>
</feature>
<reference evidence="8" key="1">
    <citation type="submission" date="2021-03" db="EMBL/GenBank/DDBJ databases">
        <title>Revisited historic fungal species revealed as producer of novel bioactive compounds through whole genome sequencing and comparative genomics.</title>
        <authorList>
            <person name="Vignolle G.A."/>
            <person name="Hochenegger N."/>
            <person name="Mach R.L."/>
            <person name="Mach-Aigner A.R."/>
            <person name="Javad Rahimi M."/>
            <person name="Salim K.A."/>
            <person name="Chan C.M."/>
            <person name="Lim L.B.L."/>
            <person name="Cai F."/>
            <person name="Druzhinina I.S."/>
            <person name="U'Ren J.M."/>
            <person name="Derntl C."/>
        </authorList>
    </citation>
    <scope>NUCLEOTIDE SEQUENCE</scope>
    <source>
        <strain evidence="8">TUCIM 5799</strain>
    </source>
</reference>
<feature type="region of interest" description="Disordered" evidence="6">
    <location>
        <begin position="109"/>
        <end position="201"/>
    </location>
</feature>
<dbReference type="Gene3D" id="3.30.200.20">
    <property type="entry name" value="Phosphorylase Kinase, domain 1"/>
    <property type="match status" value="1"/>
</dbReference>
<dbReference type="GO" id="GO:0005634">
    <property type="term" value="C:nucleus"/>
    <property type="evidence" value="ECO:0007669"/>
    <property type="project" value="TreeGrafter"/>
</dbReference>
<feature type="domain" description="Protein kinase" evidence="7">
    <location>
        <begin position="830"/>
        <end position="1177"/>
    </location>
</feature>
<comment type="similarity">
    <text evidence="5">Belongs to the protein kinase superfamily. Ser/Thr protein kinase family. GCN2 subfamily.</text>
</comment>
<feature type="compositionally biased region" description="Polar residues" evidence="6">
    <location>
        <begin position="545"/>
        <end position="555"/>
    </location>
</feature>
<dbReference type="InterPro" id="IPR011009">
    <property type="entry name" value="Kinase-like_dom_sf"/>
</dbReference>
<feature type="compositionally biased region" description="Polar residues" evidence="6">
    <location>
        <begin position="232"/>
        <end position="242"/>
    </location>
</feature>
<dbReference type="Pfam" id="PF00069">
    <property type="entry name" value="Pkinase"/>
    <property type="match status" value="1"/>
</dbReference>
<evidence type="ECO:0000313" key="8">
    <source>
        <dbReference type="EMBL" id="KAI1868959.1"/>
    </source>
</evidence>
<evidence type="ECO:0000256" key="6">
    <source>
        <dbReference type="SAM" id="MobiDB-lite"/>
    </source>
</evidence>
<dbReference type="GO" id="GO:0110031">
    <property type="term" value="P:negative regulation of G2/MI transition of meiotic cell cycle"/>
    <property type="evidence" value="ECO:0007669"/>
    <property type="project" value="TreeGrafter"/>
</dbReference>
<feature type="compositionally biased region" description="Polar residues" evidence="6">
    <location>
        <begin position="214"/>
        <end position="224"/>
    </location>
</feature>
<evidence type="ECO:0000256" key="3">
    <source>
        <dbReference type="ARBA" id="ARBA00022777"/>
    </source>
</evidence>
<evidence type="ECO:0000256" key="4">
    <source>
        <dbReference type="ARBA" id="ARBA00022840"/>
    </source>
</evidence>
<evidence type="ECO:0000256" key="5">
    <source>
        <dbReference type="ARBA" id="ARBA00037982"/>
    </source>
</evidence>
<dbReference type="PANTHER" id="PTHR11042">
    <property type="entry name" value="EUKARYOTIC TRANSLATION INITIATION FACTOR 2-ALPHA KINASE EIF2-ALPHA KINASE -RELATED"/>
    <property type="match status" value="1"/>
</dbReference>
<feature type="compositionally biased region" description="Low complexity" evidence="6">
    <location>
        <begin position="109"/>
        <end position="135"/>
    </location>
</feature>
<dbReference type="SMART" id="SM00220">
    <property type="entry name" value="S_TKc"/>
    <property type="match status" value="1"/>
</dbReference>
<dbReference type="InterPro" id="IPR000719">
    <property type="entry name" value="Prot_kinase_dom"/>
</dbReference>
<keyword evidence="9" id="KW-1185">Reference proteome</keyword>
<feature type="region of interest" description="Disordered" evidence="6">
    <location>
        <begin position="584"/>
        <end position="609"/>
    </location>
</feature>
<dbReference type="AlphaFoldDB" id="A0A9Q0AQ30"/>
<gene>
    <name evidence="8" type="ORF">JX265_006938</name>
</gene>
<dbReference type="Proteomes" id="UP000829685">
    <property type="component" value="Unassembled WGS sequence"/>
</dbReference>
<feature type="region of interest" description="Disordered" evidence="6">
    <location>
        <begin position="34"/>
        <end position="74"/>
    </location>
</feature>
<evidence type="ECO:0000259" key="7">
    <source>
        <dbReference type="PROSITE" id="PS50011"/>
    </source>
</evidence>
<accession>A0A9Q0AQ30</accession>
<feature type="compositionally biased region" description="Polar residues" evidence="6">
    <location>
        <begin position="153"/>
        <end position="163"/>
    </location>
</feature>
<dbReference type="InterPro" id="IPR050339">
    <property type="entry name" value="CC_SR_Kinase"/>
</dbReference>
<feature type="compositionally biased region" description="Low complexity" evidence="6">
    <location>
        <begin position="54"/>
        <end position="63"/>
    </location>
</feature>
<organism evidence="8 9">
    <name type="scientific">Neoarthrinium moseri</name>
    <dbReference type="NCBI Taxonomy" id="1658444"/>
    <lineage>
        <taxon>Eukaryota</taxon>
        <taxon>Fungi</taxon>
        <taxon>Dikarya</taxon>
        <taxon>Ascomycota</taxon>
        <taxon>Pezizomycotina</taxon>
        <taxon>Sordariomycetes</taxon>
        <taxon>Xylariomycetidae</taxon>
        <taxon>Amphisphaeriales</taxon>
        <taxon>Apiosporaceae</taxon>
        <taxon>Neoarthrinium</taxon>
    </lineage>
</organism>
<dbReference type="GO" id="GO:0004713">
    <property type="term" value="F:protein tyrosine kinase activity"/>
    <property type="evidence" value="ECO:0007669"/>
    <property type="project" value="TreeGrafter"/>
</dbReference>
<sequence>MSFSNSGGGTLTLPSPTHPNHIDVQAAVRSLRRSISRSPSKFHLARTASMGSDASASSANSPNSPSPASPSLRRMASQQFGAFNSQNNAPTTQSLLAQTPLATPFRPSAKLSLRSAKSASKSAGGSSPAFAPRSATRNRTSPKSPSKRALSVASPSAGNSTPCPTEFDIVPGQENSNIFRARSPAPRRSFEKTKSRHSMHLDMSGASLQAISRFGESSTPSATASPLKRSDATLNLDQSTFGSPKAKRRSYGPSSFAENFSIFDHGPTSPSNDINDESSREYGWTGSGNKNPSDSPISTTPSGMPRRSGSLRHSTLQQRKQRSWGRRHAAEHLSHLANSEGSPVTTPVKEQRPRLSLDHYMPPPQRESPFNIPAPLPNPSSHAMGLQPRPAHQPHPLSRTITTSSSNSSIPDESPTHFPVISEKPRAPMNWSKSLPPGALRPTAEDDAPISGSVSTPDYKAAKPFFGAFASTGLVSKMNRNPELEPVGPRGTAAVPDTPCKRQANIFATYPPIPASNIKPRGGRNIRHTFGAPSTPFNAMGEPSQAPNTFGNQSGRPGLFSSFGGKHARKGSLLSLYSDDGRSPIDLNGDSQMTSDVDVPPTPTKQQLLSQTPSNLDLLTNDSPTANRHIIAPVSALGKGSWQQDAAPSCKYSPHPGPCDDGQVGVAVVPSGSPPDSNTPVVKGPVPPIAISLPSFRRTRAKRGSFSIPAPLKTRAMSSIEKSYKEFEFAKNNPVSASPLERLEFGDKASPRTPLDNDTLDVAPDASRLSISNPNESFLFPTSSGKVSNLPPATPTARHDTFSLFQDRRAITPTNGLAAHQVDASLLSRFGKVDFIGQGEFSQVYRVVDVAKPTAIQPPSFFSTPTHRTPPSPTSDKIFAVKKLKLPLKGSQDRAMRLREITALDAMRGCDHVLQLISHWEEQNNLYIQTEYCEEGSLDVFLADVGLRGRLDDFRIWKIMLELGQGLQHIHNAGFVHLDLKPSNILIDFEGTLKIGDFGMAAALPVEKGPDFEGDREYLAYEVLRGEIDKPADVFSLGLIMLEIAANVKLPDNGATWTALRTGDFSEVPALTPDANAVLRDATGMPIEVTDRSVGVMSEDGTLSRQPRRANIFRGRRQSGDIFGLARKHELLEPPTFMREATDPSSLDNVVKCMLTAEPICRPSITKVLELDSLHWVASRQRAGATVFEGNWGPADEEYEPVSLDTEMTDV</sequence>
<dbReference type="SUPFAM" id="SSF56112">
    <property type="entry name" value="Protein kinase-like (PK-like)"/>
    <property type="match status" value="1"/>
</dbReference>
<proteinExistence type="inferred from homology"/>
<feature type="region of interest" description="Disordered" evidence="6">
    <location>
        <begin position="214"/>
        <end position="452"/>
    </location>
</feature>
<protein>
    <recommendedName>
        <fullName evidence="7">Protein kinase domain-containing protein</fullName>
    </recommendedName>
</protein>
<keyword evidence="2" id="KW-0547">Nucleotide-binding</keyword>
<feature type="compositionally biased region" description="Polar residues" evidence="6">
    <location>
        <begin position="287"/>
        <end position="302"/>
    </location>
</feature>
<keyword evidence="1" id="KW-0808">Transferase</keyword>
<dbReference type="GO" id="GO:0005737">
    <property type="term" value="C:cytoplasm"/>
    <property type="evidence" value="ECO:0007669"/>
    <property type="project" value="TreeGrafter"/>
</dbReference>
<evidence type="ECO:0000313" key="9">
    <source>
        <dbReference type="Proteomes" id="UP000829685"/>
    </source>
</evidence>
<dbReference type="PROSITE" id="PS50011">
    <property type="entry name" value="PROTEIN_KINASE_DOM"/>
    <property type="match status" value="1"/>
</dbReference>
<dbReference type="PROSITE" id="PS00108">
    <property type="entry name" value="PROTEIN_KINASE_ST"/>
    <property type="match status" value="1"/>
</dbReference>
<evidence type="ECO:0000256" key="1">
    <source>
        <dbReference type="ARBA" id="ARBA00022679"/>
    </source>
</evidence>
<feature type="compositionally biased region" description="Low complexity" evidence="6">
    <location>
        <begin position="398"/>
        <end position="413"/>
    </location>
</feature>
<feature type="region of interest" description="Disordered" evidence="6">
    <location>
        <begin position="1"/>
        <end position="21"/>
    </location>
</feature>
<dbReference type="Gene3D" id="1.10.510.10">
    <property type="entry name" value="Transferase(Phosphotransferase) domain 1"/>
    <property type="match status" value="1"/>
</dbReference>
<feature type="region of interest" description="Disordered" evidence="6">
    <location>
        <begin position="511"/>
        <end position="564"/>
    </location>
</feature>
<feature type="compositionally biased region" description="Polar residues" evidence="6">
    <location>
        <begin position="336"/>
        <end position="345"/>
    </location>
</feature>
<dbReference type="PANTHER" id="PTHR11042:SF196">
    <property type="entry name" value="MITOSIS INHIBITOR PROTEIN KINASE SWE1"/>
    <property type="match status" value="1"/>
</dbReference>